<gene>
    <name evidence="7" type="ORF">DAPPUDRAFT_320238</name>
</gene>
<evidence type="ECO:0000256" key="2">
    <source>
        <dbReference type="ARBA" id="ARBA00022487"/>
    </source>
</evidence>
<keyword evidence="2" id="KW-0719">Serine esterase</keyword>
<dbReference type="PANTHER" id="PTHR43142">
    <property type="entry name" value="CARBOXYLIC ESTER HYDROLASE"/>
    <property type="match status" value="1"/>
</dbReference>
<dbReference type="HOGENOM" id="CLU_006586_13_2_1"/>
<reference evidence="7 8" key="1">
    <citation type="journal article" date="2011" name="Science">
        <title>The ecoresponsive genome of Daphnia pulex.</title>
        <authorList>
            <person name="Colbourne J.K."/>
            <person name="Pfrender M.E."/>
            <person name="Gilbert D."/>
            <person name="Thomas W.K."/>
            <person name="Tucker A."/>
            <person name="Oakley T.H."/>
            <person name="Tokishita S."/>
            <person name="Aerts A."/>
            <person name="Arnold G.J."/>
            <person name="Basu M.K."/>
            <person name="Bauer D.J."/>
            <person name="Caceres C.E."/>
            <person name="Carmel L."/>
            <person name="Casola C."/>
            <person name="Choi J.H."/>
            <person name="Detter J.C."/>
            <person name="Dong Q."/>
            <person name="Dusheyko S."/>
            <person name="Eads B.D."/>
            <person name="Frohlich T."/>
            <person name="Geiler-Samerotte K.A."/>
            <person name="Gerlach D."/>
            <person name="Hatcher P."/>
            <person name="Jogdeo S."/>
            <person name="Krijgsveld J."/>
            <person name="Kriventseva E.V."/>
            <person name="Kultz D."/>
            <person name="Laforsch C."/>
            <person name="Lindquist E."/>
            <person name="Lopez J."/>
            <person name="Manak J.R."/>
            <person name="Muller J."/>
            <person name="Pangilinan J."/>
            <person name="Patwardhan R.P."/>
            <person name="Pitluck S."/>
            <person name="Pritham E.J."/>
            <person name="Rechtsteiner A."/>
            <person name="Rho M."/>
            <person name="Rogozin I.B."/>
            <person name="Sakarya O."/>
            <person name="Salamov A."/>
            <person name="Schaack S."/>
            <person name="Shapiro H."/>
            <person name="Shiga Y."/>
            <person name="Skalitzky C."/>
            <person name="Smith Z."/>
            <person name="Souvorov A."/>
            <person name="Sung W."/>
            <person name="Tang Z."/>
            <person name="Tsuchiya D."/>
            <person name="Tu H."/>
            <person name="Vos H."/>
            <person name="Wang M."/>
            <person name="Wolf Y.I."/>
            <person name="Yamagata H."/>
            <person name="Yamada T."/>
            <person name="Ye Y."/>
            <person name="Shaw J.R."/>
            <person name="Andrews J."/>
            <person name="Crease T.J."/>
            <person name="Tang H."/>
            <person name="Lucas S.M."/>
            <person name="Robertson H.M."/>
            <person name="Bork P."/>
            <person name="Koonin E.V."/>
            <person name="Zdobnov E.M."/>
            <person name="Grigoriev I.V."/>
            <person name="Lynch M."/>
            <person name="Boore J.L."/>
        </authorList>
    </citation>
    <scope>NUCLEOTIDE SEQUENCE [LARGE SCALE GENOMIC DNA]</scope>
</reference>
<dbReference type="Gene3D" id="3.40.50.1820">
    <property type="entry name" value="alpha/beta hydrolase"/>
    <property type="match status" value="1"/>
</dbReference>
<dbReference type="EC" id="3.1.1.-" evidence="5"/>
<evidence type="ECO:0000256" key="4">
    <source>
        <dbReference type="ARBA" id="ARBA00023180"/>
    </source>
</evidence>
<dbReference type="SUPFAM" id="SSF53474">
    <property type="entry name" value="alpha/beta-Hydrolases"/>
    <property type="match status" value="1"/>
</dbReference>
<protein>
    <recommendedName>
        <fullName evidence="5">Carboxylic ester hydrolase</fullName>
        <ecNumber evidence="5">3.1.1.-</ecNumber>
    </recommendedName>
</protein>
<dbReference type="EMBL" id="GL732556">
    <property type="protein sequence ID" value="EFX78605.1"/>
    <property type="molecule type" value="Genomic_DNA"/>
</dbReference>
<dbReference type="InterPro" id="IPR019826">
    <property type="entry name" value="Carboxylesterase_B_AS"/>
</dbReference>
<dbReference type="AlphaFoldDB" id="E9GP99"/>
<dbReference type="ESTHER" id="dappu-e9gp99">
    <property type="family name" value="Carb_B_Arthropoda"/>
</dbReference>
<dbReference type="Proteomes" id="UP000000305">
    <property type="component" value="Unassembled WGS sequence"/>
</dbReference>
<dbReference type="FunFam" id="3.40.50.1820:FF:000092">
    <property type="entry name" value="Carboxylic ester hydrolase"/>
    <property type="match status" value="1"/>
</dbReference>
<keyword evidence="8" id="KW-1185">Reference proteome</keyword>
<keyword evidence="4" id="KW-0325">Glycoprotein</keyword>
<dbReference type="KEGG" id="dpx:DAPPUDRAFT_320238"/>
<feature type="domain" description="Carboxylesterase type B" evidence="6">
    <location>
        <begin position="15"/>
        <end position="545"/>
    </location>
</feature>
<dbReference type="PROSITE" id="PS00941">
    <property type="entry name" value="CARBOXYLESTERASE_B_2"/>
    <property type="match status" value="1"/>
</dbReference>
<proteinExistence type="inferred from homology"/>
<dbReference type="OrthoDB" id="19653at2759"/>
<comment type="similarity">
    <text evidence="1 5">Belongs to the type-B carboxylesterase/lipase family.</text>
</comment>
<dbReference type="InterPro" id="IPR019819">
    <property type="entry name" value="Carboxylesterase_B_CS"/>
</dbReference>
<dbReference type="Pfam" id="PF00135">
    <property type="entry name" value="COesterase"/>
    <property type="match status" value="1"/>
</dbReference>
<dbReference type="CDD" id="cd00312">
    <property type="entry name" value="Esterase_lipase"/>
    <property type="match status" value="1"/>
</dbReference>
<evidence type="ECO:0000313" key="8">
    <source>
        <dbReference type="Proteomes" id="UP000000305"/>
    </source>
</evidence>
<evidence type="ECO:0000256" key="3">
    <source>
        <dbReference type="ARBA" id="ARBA00022801"/>
    </source>
</evidence>
<evidence type="ECO:0000256" key="5">
    <source>
        <dbReference type="RuleBase" id="RU361235"/>
    </source>
</evidence>
<sequence length="561" mass="63266">MAILSNFSSAGEQQQQPVVDIPTLGRLVGSQLSSASGRKFHAFRAIPYALPPVGDLRFKDPIPAKTWDEVLDASREGPICTQFNSIMADVFVHGQEDCLYLNVYTPQLKTAGSDRHLLPVMVWIHGGAFYMGSGNGENDRFGPGYILDRDVVLVTFNYRLGPLGFLSTEDVDAPGNYGLLDQSLALRWVSDHVGHFGGDPNSITIFGESAGGASVDFHVLSPYSKGFFHRAIIQSGTAKCPWVLDTPVGEYTKILAEHLDCPTATSGELLQCLRTRSAEDIVGIRRNIALPELGFGMFPMAFVPRIDRERKLPFVPARPEKLIMEKKFNQVPLILGVVRNEGALVSSSFFLSGNRVMQAFKDDPIRTLSFLINMEKRPDGLEMAQLVHDRYLDKQQNYEDQMEQIEQIISDYGLFKCTDDSVNLFSQFNDYPTFYYFYTHRGQFSFPQLVGIKPEMDFGVCHADELFLMFTAGYLPLISTPDDVKVSETLLDLWTSFAKDGAPRSQHVDDQWLPVEQGKMRYLNINSQPTFVNDKMPFERRLAFWDRMKVQNRLLPAKDEF</sequence>
<evidence type="ECO:0000259" key="6">
    <source>
        <dbReference type="Pfam" id="PF00135"/>
    </source>
</evidence>
<dbReference type="eggNOG" id="KOG1516">
    <property type="taxonomic scope" value="Eukaryota"/>
</dbReference>
<dbReference type="InParanoid" id="E9GP99"/>
<dbReference type="InterPro" id="IPR029058">
    <property type="entry name" value="AB_hydrolase_fold"/>
</dbReference>
<accession>E9GP99</accession>
<organism evidence="7 8">
    <name type="scientific">Daphnia pulex</name>
    <name type="common">Water flea</name>
    <dbReference type="NCBI Taxonomy" id="6669"/>
    <lineage>
        <taxon>Eukaryota</taxon>
        <taxon>Metazoa</taxon>
        <taxon>Ecdysozoa</taxon>
        <taxon>Arthropoda</taxon>
        <taxon>Crustacea</taxon>
        <taxon>Branchiopoda</taxon>
        <taxon>Diplostraca</taxon>
        <taxon>Cladocera</taxon>
        <taxon>Anomopoda</taxon>
        <taxon>Daphniidae</taxon>
        <taxon>Daphnia</taxon>
    </lineage>
</organism>
<dbReference type="InterPro" id="IPR002018">
    <property type="entry name" value="CarbesteraseB"/>
</dbReference>
<dbReference type="PROSITE" id="PS00122">
    <property type="entry name" value="CARBOXYLESTERASE_B_1"/>
    <property type="match status" value="1"/>
</dbReference>
<dbReference type="PhylomeDB" id="E9GP99"/>
<keyword evidence="3 5" id="KW-0378">Hydrolase</keyword>
<evidence type="ECO:0000313" key="7">
    <source>
        <dbReference type="EMBL" id="EFX78605.1"/>
    </source>
</evidence>
<dbReference type="GO" id="GO:0052689">
    <property type="term" value="F:carboxylic ester hydrolase activity"/>
    <property type="evidence" value="ECO:0007669"/>
    <property type="project" value="UniProtKB-KW"/>
</dbReference>
<name>E9GP99_DAPPU</name>
<dbReference type="PANTHER" id="PTHR43142:SF1">
    <property type="entry name" value="CARBOXYLIC ESTER HYDROLASE"/>
    <property type="match status" value="1"/>
</dbReference>
<dbReference type="OMA" id="SNEMIEC"/>
<evidence type="ECO:0000256" key="1">
    <source>
        <dbReference type="ARBA" id="ARBA00005964"/>
    </source>
</evidence>
<dbReference type="STRING" id="6669.E9GP99"/>